<evidence type="ECO:0000256" key="2">
    <source>
        <dbReference type="ARBA" id="ARBA00022490"/>
    </source>
</evidence>
<feature type="domain" description="Elongation factor EFG" evidence="5">
    <location>
        <begin position="482"/>
        <end position="571"/>
    </location>
</feature>
<keyword evidence="8" id="KW-1185">Reference proteome</keyword>
<dbReference type="SUPFAM" id="SSF54211">
    <property type="entry name" value="Ribosomal protein S5 domain 2-like"/>
    <property type="match status" value="1"/>
</dbReference>
<gene>
    <name evidence="7" type="ORF">RFI_04813</name>
</gene>
<accession>X6P2J9</accession>
<dbReference type="InterPro" id="IPR005517">
    <property type="entry name" value="Transl_elong_EFG/EF2_IV"/>
</dbReference>
<evidence type="ECO:0000256" key="4">
    <source>
        <dbReference type="ARBA" id="ARBA00023134"/>
    </source>
</evidence>
<dbReference type="Gene3D" id="3.30.70.240">
    <property type="match status" value="1"/>
</dbReference>
<dbReference type="SUPFAM" id="SSF54980">
    <property type="entry name" value="EF-G C-terminal domain-like"/>
    <property type="match status" value="2"/>
</dbReference>
<feature type="domain" description="Translation elongation factor EFG/EF2" evidence="6">
    <location>
        <begin position="361"/>
        <end position="480"/>
    </location>
</feature>
<dbReference type="InterPro" id="IPR009000">
    <property type="entry name" value="Transl_B-barrel_sf"/>
</dbReference>
<dbReference type="SUPFAM" id="SSF50447">
    <property type="entry name" value="Translation proteins"/>
    <property type="match status" value="1"/>
</dbReference>
<dbReference type="OrthoDB" id="364892at2759"/>
<dbReference type="InterPro" id="IPR014721">
    <property type="entry name" value="Ribsml_uS5_D2-typ_fold_subgr"/>
</dbReference>
<dbReference type="Gene3D" id="3.30.230.10">
    <property type="match status" value="1"/>
</dbReference>
<evidence type="ECO:0000256" key="1">
    <source>
        <dbReference type="ARBA" id="ARBA00017891"/>
    </source>
</evidence>
<evidence type="ECO:0000256" key="3">
    <source>
        <dbReference type="ARBA" id="ARBA00022741"/>
    </source>
</evidence>
<organism evidence="7 8">
    <name type="scientific">Reticulomyxa filosa</name>
    <dbReference type="NCBI Taxonomy" id="46433"/>
    <lineage>
        <taxon>Eukaryota</taxon>
        <taxon>Sar</taxon>
        <taxon>Rhizaria</taxon>
        <taxon>Retaria</taxon>
        <taxon>Foraminifera</taxon>
        <taxon>Monothalamids</taxon>
        <taxon>Reticulomyxidae</taxon>
        <taxon>Reticulomyxa</taxon>
    </lineage>
</organism>
<dbReference type="OMA" id="IWCFGPN"/>
<evidence type="ECO:0000259" key="5">
    <source>
        <dbReference type="SMART" id="SM00838"/>
    </source>
</evidence>
<comment type="caution">
    <text evidence="7">The sequence shown here is derived from an EMBL/GenBank/DDBJ whole genome shotgun (WGS) entry which is preliminary data.</text>
</comment>
<dbReference type="GO" id="GO:0005525">
    <property type="term" value="F:GTP binding"/>
    <property type="evidence" value="ECO:0007669"/>
    <property type="project" value="UniProtKB-KW"/>
</dbReference>
<dbReference type="InterPro" id="IPR020568">
    <property type="entry name" value="Ribosomal_Su5_D2-typ_SF"/>
</dbReference>
<dbReference type="Pfam" id="PF00679">
    <property type="entry name" value="EFG_C"/>
    <property type="match status" value="1"/>
</dbReference>
<dbReference type="InterPro" id="IPR041095">
    <property type="entry name" value="EFG_II"/>
</dbReference>
<dbReference type="Pfam" id="PF14492">
    <property type="entry name" value="EFG_III"/>
    <property type="match status" value="1"/>
</dbReference>
<dbReference type="Pfam" id="PF03764">
    <property type="entry name" value="EFG_IV"/>
    <property type="match status" value="1"/>
</dbReference>
<dbReference type="SMART" id="SM00889">
    <property type="entry name" value="EFG_IV"/>
    <property type="match status" value="1"/>
</dbReference>
<dbReference type="GO" id="GO:1990904">
    <property type="term" value="C:ribonucleoprotein complex"/>
    <property type="evidence" value="ECO:0007669"/>
    <property type="project" value="TreeGrafter"/>
</dbReference>
<dbReference type="PANTHER" id="PTHR42908">
    <property type="entry name" value="TRANSLATION ELONGATION FACTOR-RELATED"/>
    <property type="match status" value="1"/>
</dbReference>
<name>X6P2J9_RETFI</name>
<dbReference type="Gene3D" id="3.30.70.870">
    <property type="entry name" value="Elongation Factor G (Translational Gtpase), domain 3"/>
    <property type="match status" value="1"/>
</dbReference>
<sequence>MRGFCQFVLHPIRTLYDSIMAGKKDQLMPIVNALRLSLQQKEIEAEMDVGGTWLQNSKKLMKKVMCTWIPASRALLDMMVRQLPSPLEAQHYRVVNLYSGPLDTLEAAAVAKCDASGPMSVYVAKMVPFGDHGQKCYAFGRVFSGTIKESEEIRILGPDYEYNAKQDLYVKKVGSIGWNGGGGYTCKPEPIHDCPAGNVCTILDVDQFLLNSGTLTDSKEFYPFRNTFYSTAKAAVVQVAIDSKSPADLSHLVQGLKRLSQLEPSARICVDTSGQHVLSSAGEFHLDYCLKILSEDCTMKGKDINITEPLVLSTETITTRTGTDSIFPKTCLAESSNKRNRLFMWATPLEEEFMKDIEIGAIPTGEITNMKVFARDLEDKYLWNVREARKVWTFGCYPDGISNVLVDLTKGVQYIHEIRDSVTAAFMHTTRSGVLCENPLRGVRFNLESVMLHPDPLRRNAGQIMPCTKRACYACQLASGPRLMEPVYLVEIVAPPDVQGGVINTLHSRRAEIEQIQQCSRTKLLVVRAHLPVVESFGFTTLLRQSTDGKAVSQMKFSQWKLIAGNPMEEGTHAYRVLLQTRKWKGLKEELPVFSDYCDKL</sequence>
<dbReference type="SMART" id="SM00838">
    <property type="entry name" value="EFG_C"/>
    <property type="match status" value="1"/>
</dbReference>
<dbReference type="FunFam" id="3.30.70.870:FF:000002">
    <property type="entry name" value="Translation elongation factor 2"/>
    <property type="match status" value="1"/>
</dbReference>
<keyword evidence="3" id="KW-0547">Nucleotide-binding</keyword>
<dbReference type="AlphaFoldDB" id="X6P2J9"/>
<dbReference type="GO" id="GO:0003924">
    <property type="term" value="F:GTPase activity"/>
    <property type="evidence" value="ECO:0007669"/>
    <property type="project" value="TreeGrafter"/>
</dbReference>
<evidence type="ECO:0000313" key="7">
    <source>
        <dbReference type="EMBL" id="ETO32304.1"/>
    </source>
</evidence>
<evidence type="ECO:0000313" key="8">
    <source>
        <dbReference type="Proteomes" id="UP000023152"/>
    </source>
</evidence>
<reference evidence="7 8" key="1">
    <citation type="journal article" date="2013" name="Curr. Biol.">
        <title>The Genome of the Foraminiferan Reticulomyxa filosa.</title>
        <authorList>
            <person name="Glockner G."/>
            <person name="Hulsmann N."/>
            <person name="Schleicher M."/>
            <person name="Noegel A.A."/>
            <person name="Eichinger L."/>
            <person name="Gallinger C."/>
            <person name="Pawlowski J."/>
            <person name="Sierra R."/>
            <person name="Euteneuer U."/>
            <person name="Pillet L."/>
            <person name="Moustafa A."/>
            <person name="Platzer M."/>
            <person name="Groth M."/>
            <person name="Szafranski K."/>
            <person name="Schliwa M."/>
        </authorList>
    </citation>
    <scope>NUCLEOTIDE SEQUENCE [LARGE SCALE GENOMIC DNA]</scope>
</reference>
<dbReference type="EMBL" id="ASPP01004310">
    <property type="protein sequence ID" value="ETO32304.1"/>
    <property type="molecule type" value="Genomic_DNA"/>
</dbReference>
<proteinExistence type="predicted"/>
<dbReference type="CDD" id="cd01681">
    <property type="entry name" value="aeEF2_snRNP_like_IV"/>
    <property type="match status" value="1"/>
</dbReference>
<dbReference type="GO" id="GO:0005829">
    <property type="term" value="C:cytosol"/>
    <property type="evidence" value="ECO:0007669"/>
    <property type="project" value="TreeGrafter"/>
</dbReference>
<dbReference type="InterPro" id="IPR035647">
    <property type="entry name" value="EFG_III/V"/>
</dbReference>
<dbReference type="InterPro" id="IPR000640">
    <property type="entry name" value="EFG_V-like"/>
</dbReference>
<dbReference type="CDD" id="cd16268">
    <property type="entry name" value="EF2_II"/>
    <property type="match status" value="1"/>
</dbReference>
<keyword evidence="4" id="KW-0342">GTP-binding</keyword>
<keyword evidence="2" id="KW-0963">Cytoplasm</keyword>
<dbReference type="GO" id="GO:0003746">
    <property type="term" value="F:translation elongation factor activity"/>
    <property type="evidence" value="ECO:0007669"/>
    <property type="project" value="TreeGrafter"/>
</dbReference>
<dbReference type="Proteomes" id="UP000023152">
    <property type="component" value="Unassembled WGS sequence"/>
</dbReference>
<dbReference type="PANTHER" id="PTHR42908:SF3">
    <property type="entry name" value="ELONGATION FACTOR-LIKE GTPASE 1"/>
    <property type="match status" value="1"/>
</dbReference>
<evidence type="ECO:0000259" key="6">
    <source>
        <dbReference type="SMART" id="SM00889"/>
    </source>
</evidence>
<dbReference type="Gene3D" id="3.90.1430.10">
    <property type="entry name" value="Yeast translation eEF2 (G' domain)"/>
    <property type="match status" value="1"/>
</dbReference>
<protein>
    <recommendedName>
        <fullName evidence="1">Elongation factor 2</fullName>
    </recommendedName>
</protein>
<dbReference type="Gene3D" id="2.40.30.10">
    <property type="entry name" value="Translation factors"/>
    <property type="match status" value="1"/>
</dbReference>